<accession>A0A9P0XF76</accession>
<evidence type="ECO:0000313" key="3">
    <source>
        <dbReference type="EMBL" id="CAH4032647.1"/>
    </source>
</evidence>
<keyword evidence="4" id="KW-1185">Reference proteome</keyword>
<feature type="compositionally biased region" description="Low complexity" evidence="1">
    <location>
        <begin position="391"/>
        <end position="404"/>
    </location>
</feature>
<keyword evidence="2" id="KW-0732">Signal</keyword>
<feature type="signal peptide" evidence="2">
    <location>
        <begin position="1"/>
        <end position="18"/>
    </location>
</feature>
<dbReference type="AlphaFoldDB" id="A0A9P0XF76"/>
<evidence type="ECO:0000256" key="1">
    <source>
        <dbReference type="SAM" id="MobiDB-lite"/>
    </source>
</evidence>
<comment type="caution">
    <text evidence="3">The sequence shown here is derived from an EMBL/GenBank/DDBJ whole genome shotgun (WGS) entry which is preliminary data.</text>
</comment>
<reference evidence="3" key="1">
    <citation type="submission" date="2022-05" db="EMBL/GenBank/DDBJ databases">
        <authorList>
            <person name="Okamura Y."/>
        </authorList>
    </citation>
    <scope>NUCLEOTIDE SEQUENCE</scope>
</reference>
<name>A0A9P0XF76_PIEBR</name>
<organism evidence="3 4">
    <name type="scientific">Pieris brassicae</name>
    <name type="common">White butterfly</name>
    <name type="synonym">Large white butterfly</name>
    <dbReference type="NCBI Taxonomy" id="7116"/>
    <lineage>
        <taxon>Eukaryota</taxon>
        <taxon>Metazoa</taxon>
        <taxon>Ecdysozoa</taxon>
        <taxon>Arthropoda</taxon>
        <taxon>Hexapoda</taxon>
        <taxon>Insecta</taxon>
        <taxon>Pterygota</taxon>
        <taxon>Neoptera</taxon>
        <taxon>Endopterygota</taxon>
        <taxon>Lepidoptera</taxon>
        <taxon>Glossata</taxon>
        <taxon>Ditrysia</taxon>
        <taxon>Papilionoidea</taxon>
        <taxon>Pieridae</taxon>
        <taxon>Pierinae</taxon>
        <taxon>Pieris</taxon>
    </lineage>
</organism>
<evidence type="ECO:0000256" key="2">
    <source>
        <dbReference type="SAM" id="SignalP"/>
    </source>
</evidence>
<feature type="chain" id="PRO_5040409097" evidence="2">
    <location>
        <begin position="19"/>
        <end position="936"/>
    </location>
</feature>
<gene>
    <name evidence="3" type="ORF">PIBRA_LOCUS9016</name>
</gene>
<feature type="region of interest" description="Disordered" evidence="1">
    <location>
        <begin position="390"/>
        <end position="413"/>
    </location>
</feature>
<proteinExistence type="predicted"/>
<dbReference type="EMBL" id="CALOZG010000029">
    <property type="protein sequence ID" value="CAH4032647.1"/>
    <property type="molecule type" value="Genomic_DNA"/>
</dbReference>
<evidence type="ECO:0000313" key="4">
    <source>
        <dbReference type="Proteomes" id="UP001152562"/>
    </source>
</evidence>
<dbReference type="Proteomes" id="UP001152562">
    <property type="component" value="Unassembled WGS sequence"/>
</dbReference>
<protein>
    <submittedName>
        <fullName evidence="3">Uncharacterized protein</fullName>
    </submittedName>
</protein>
<sequence>MGAFVLFLFFIYINENIAKIPNEQTLPLNVKSKVSPDPYNIPIRRYKEEYFDPFLQDIYSETTQHKKEFLNAPSYRFCKDDDILKSERLYFKVPLQSNISNEYRTLIRNPEISPENHCLQSKINYNDFSPHDEYPSKEMKKPKWNNREEVLKRRTKEDLEDFSHLKDVAKIQRNPENFYGKNNYTSDYYVRLDNPKSNEDIISNPEYDARIKLHDNPFMQIPLKSEYSLDNAFIPHISPIVECRGVNRKYNEFSETPSYSRHLHQKPGANLVGHYRAPNENDEFKDQTHLKHSLTSSASAVENRLLTSHITKTFEKVKGDDENIPDSPLNDIPFWKSPSNKKYRTRLNLYTDHHTKDVQNIIEQSNTTLASSRLPQQITSQQIYKTKPFESKISSKNSSSFSTSPGVTEMSLSGKSHNRLNEIPSAFVNQMSTERSHENSFSNRKMEEMNLANFLRRQIQTTANQTIPSHYDMAKHSKSIEATEEAPQHYDTWYRSPAFNVNSKLINDSIKPINVNNHNGSNTQTKHDMVNLKSVPLNNSFDIRKYTSDRIKAFYYPINIKSSLSYNENKNNVNIDYIQSNAEGVFIQPNLEKDKSFVKSEIKTIVPESIGSSINQIPRCYHGRNNLTLSQGGDTMNQNISGLLYKIPEVNPLVNEPIIIQNNSISKKDRSNSIKCYTLPTPASLPSPINYNNQDYRRINSSPIHVQPFTTKVYPQEITIKSTHNTPVVSAAPYTVQVPNNSFYEINKPKVTLLNPTNAPNLAYKNPTVFYIPSTTYKQTGAAINAPKVQLLSQNDTKLNPIKSTSSYVNVLANTGNQVHQTVNKYNSLLSASLNNITSVIVSNILSSFNKDISKTLKKPLPKGSNVPISCEIPTFEVTHPCIESPRYLPETPIKIRNDNSTSTTTTKSSKPCVSTITINVLPPVQQKSNDIIILV</sequence>